<dbReference type="InterPro" id="IPR029058">
    <property type="entry name" value="AB_hydrolase_fold"/>
</dbReference>
<keyword evidence="3 5" id="KW-0378">Hydrolase</keyword>
<organism evidence="8 9">
    <name type="scientific">Aphis glycines</name>
    <name type="common">Soybean aphid</name>
    <dbReference type="NCBI Taxonomy" id="307491"/>
    <lineage>
        <taxon>Eukaryota</taxon>
        <taxon>Metazoa</taxon>
        <taxon>Ecdysozoa</taxon>
        <taxon>Arthropoda</taxon>
        <taxon>Hexapoda</taxon>
        <taxon>Insecta</taxon>
        <taxon>Pterygota</taxon>
        <taxon>Neoptera</taxon>
        <taxon>Paraneoptera</taxon>
        <taxon>Hemiptera</taxon>
        <taxon>Sternorrhyncha</taxon>
        <taxon>Aphidomorpha</taxon>
        <taxon>Aphidoidea</taxon>
        <taxon>Aphididae</taxon>
        <taxon>Aphidini</taxon>
        <taxon>Aphis</taxon>
        <taxon>Aphis</taxon>
    </lineage>
</organism>
<evidence type="ECO:0000256" key="6">
    <source>
        <dbReference type="SAM" id="Phobius"/>
    </source>
</evidence>
<evidence type="ECO:0000313" key="8">
    <source>
        <dbReference type="EMBL" id="KAE9541086.1"/>
    </source>
</evidence>
<feature type="transmembrane region" description="Helical" evidence="6">
    <location>
        <begin position="36"/>
        <end position="54"/>
    </location>
</feature>
<evidence type="ECO:0000256" key="2">
    <source>
        <dbReference type="ARBA" id="ARBA00022487"/>
    </source>
</evidence>
<dbReference type="PANTHER" id="PTHR43142:SF1">
    <property type="entry name" value="CARBOXYLIC ESTER HYDROLASE"/>
    <property type="match status" value="1"/>
</dbReference>
<dbReference type="EMBL" id="VYZN01000013">
    <property type="protein sequence ID" value="KAE9541086.1"/>
    <property type="molecule type" value="Genomic_DNA"/>
</dbReference>
<keyword evidence="6" id="KW-0812">Transmembrane</keyword>
<dbReference type="Gene3D" id="3.40.50.1820">
    <property type="entry name" value="alpha/beta hydrolase"/>
    <property type="match status" value="1"/>
</dbReference>
<evidence type="ECO:0000256" key="4">
    <source>
        <dbReference type="ARBA" id="ARBA00023180"/>
    </source>
</evidence>
<keyword evidence="6" id="KW-1133">Transmembrane helix</keyword>
<evidence type="ECO:0000259" key="7">
    <source>
        <dbReference type="Pfam" id="PF00135"/>
    </source>
</evidence>
<dbReference type="EC" id="3.1.1.-" evidence="5"/>
<keyword evidence="4" id="KW-0325">Glycoprotein</keyword>
<keyword evidence="6" id="KW-0472">Membrane</keyword>
<dbReference type="PROSITE" id="PS00122">
    <property type="entry name" value="CARBOXYLESTERASE_B_1"/>
    <property type="match status" value="1"/>
</dbReference>
<dbReference type="Pfam" id="PF00135">
    <property type="entry name" value="COesterase"/>
    <property type="match status" value="1"/>
</dbReference>
<evidence type="ECO:0000256" key="3">
    <source>
        <dbReference type="ARBA" id="ARBA00022801"/>
    </source>
</evidence>
<reference evidence="8 9" key="1">
    <citation type="submission" date="2019-08" db="EMBL/GenBank/DDBJ databases">
        <title>The genome of the soybean aphid Biotype 1, its phylome, world population structure and adaptation to the North American continent.</title>
        <authorList>
            <person name="Giordano R."/>
            <person name="Donthu R.K."/>
            <person name="Hernandez A.G."/>
            <person name="Wright C.L."/>
            <person name="Zimin A.V."/>
        </authorList>
    </citation>
    <scope>NUCLEOTIDE SEQUENCE [LARGE SCALE GENOMIC DNA]</scope>
    <source>
        <tissue evidence="8">Whole aphids</tissue>
    </source>
</reference>
<evidence type="ECO:0000256" key="1">
    <source>
        <dbReference type="ARBA" id="ARBA00005964"/>
    </source>
</evidence>
<dbReference type="PANTHER" id="PTHR43142">
    <property type="entry name" value="CARBOXYLIC ESTER HYDROLASE"/>
    <property type="match status" value="1"/>
</dbReference>
<evidence type="ECO:0000256" key="5">
    <source>
        <dbReference type="RuleBase" id="RU361235"/>
    </source>
</evidence>
<dbReference type="AlphaFoldDB" id="A0A6G0TXV0"/>
<comment type="caution">
    <text evidence="8">The sequence shown here is derived from an EMBL/GenBank/DDBJ whole genome shotgun (WGS) entry which is preliminary data.</text>
</comment>
<evidence type="ECO:0000313" key="9">
    <source>
        <dbReference type="Proteomes" id="UP000475862"/>
    </source>
</evidence>
<accession>A0A6G0TXV0</accession>
<dbReference type="InterPro" id="IPR002018">
    <property type="entry name" value="CarbesteraseB"/>
</dbReference>
<protein>
    <recommendedName>
        <fullName evidence="5">Carboxylic ester hydrolase</fullName>
        <ecNumber evidence="5">3.1.1.-</ecNumber>
    </recommendedName>
</protein>
<proteinExistence type="inferred from homology"/>
<dbReference type="InterPro" id="IPR019826">
    <property type="entry name" value="Carboxylesterase_B_AS"/>
</dbReference>
<feature type="domain" description="Carboxylesterase type B" evidence="7">
    <location>
        <begin position="74"/>
        <end position="595"/>
    </location>
</feature>
<dbReference type="GO" id="GO:0052689">
    <property type="term" value="F:carboxylic ester hydrolase activity"/>
    <property type="evidence" value="ECO:0007669"/>
    <property type="project" value="UniProtKB-KW"/>
</dbReference>
<comment type="similarity">
    <text evidence="1 5">Belongs to the type-B carboxylesterase/lipase family.</text>
</comment>
<name>A0A6G0TXV0_APHGL</name>
<dbReference type="SUPFAM" id="SSF53474">
    <property type="entry name" value="alpha/beta-Hydrolases"/>
    <property type="match status" value="1"/>
</dbReference>
<keyword evidence="2" id="KW-0719">Serine esterase</keyword>
<dbReference type="OrthoDB" id="8174896at2759"/>
<sequence length="615" mass="69913">MRHFCQIFIYIYTFRNNIFYKHIYYQKPIIEVINNFYFAVLFDFLIFIILYQLIITMKVFGILMLLVGLVFGTDNILNLNQGKIQGSIFKSRNGREFQAYQGIPYAKPPIGDLRLQDPEKANSWSDILDATKEKPMCIQKNLFMYKTYNTLLGAEDCLYMNVYTPKVNKKDQNDLLPVMVWIPGGGFSSGHGGFSLYGPQYLLDKDVVVASFNYRIGPLGFLSTEDDVLPGNYGMKDQVLALEWIKSNIEKFGGDPNKVTIFGESAGSVSVGLHLLSPMSKGLFHKAILESGTPLCRWAVSPPGWAKRRAAALATISGCPEDSKKLAKCLRNMPAELLVDLLYNLFEWKVFPAIPFMPVVENCENKTGFLCKYPLTNFKQENNVPILMGMNSGEGGLFAARIFNEKCEVDQELKKNFDHYISSLLIYKYTAKTSDLPIISKKIYKRYFTKGTIDDPLDAVKMISGAIFLQGIFEMATKLSSPVHYYIYNHTNEMSFNSFFGPCNKKLGVTHGDEMISLFFTEGQAQLKGEDLNVSKLMIDIWTRFAIKDNELTIDGTDNGKKWPLLDSKSMQYLLISSSKPIISKKPFIEEYTFWKSLPLISKIEESENNIKTEL</sequence>
<gene>
    <name evidence="8" type="ORF">AGLY_004331</name>
</gene>
<dbReference type="Proteomes" id="UP000475862">
    <property type="component" value="Unassembled WGS sequence"/>
</dbReference>
<keyword evidence="9" id="KW-1185">Reference proteome</keyword>